<evidence type="ECO:0000256" key="1">
    <source>
        <dbReference type="ARBA" id="ARBA00004123"/>
    </source>
</evidence>
<dbReference type="PROSITE" id="PS00028">
    <property type="entry name" value="ZINC_FINGER_C2H2_1"/>
    <property type="match status" value="1"/>
</dbReference>
<dbReference type="Gene3D" id="3.30.160.60">
    <property type="entry name" value="Classic Zinc Finger"/>
    <property type="match status" value="2"/>
</dbReference>
<dbReference type="PROSITE" id="PS50157">
    <property type="entry name" value="ZINC_FINGER_C2H2_2"/>
    <property type="match status" value="1"/>
</dbReference>
<organism evidence="9 10">
    <name type="scientific">Apaloderma vittatum</name>
    <name type="common">Bar-tailed trogon</name>
    <dbReference type="NCBI Taxonomy" id="57397"/>
    <lineage>
        <taxon>Eukaryota</taxon>
        <taxon>Metazoa</taxon>
        <taxon>Chordata</taxon>
        <taxon>Craniata</taxon>
        <taxon>Vertebrata</taxon>
        <taxon>Euteleostomi</taxon>
        <taxon>Archelosauria</taxon>
        <taxon>Archosauria</taxon>
        <taxon>Dinosauria</taxon>
        <taxon>Saurischia</taxon>
        <taxon>Theropoda</taxon>
        <taxon>Coelurosauria</taxon>
        <taxon>Aves</taxon>
        <taxon>Neognathae</taxon>
        <taxon>Neoaves</taxon>
        <taxon>Telluraves</taxon>
        <taxon>Coraciimorphae</taxon>
        <taxon>Trogoniformes</taxon>
        <taxon>Trogonidae</taxon>
        <taxon>Apaloderma</taxon>
    </lineage>
</organism>
<evidence type="ECO:0000313" key="9">
    <source>
        <dbReference type="EMBL" id="KFP91461.1"/>
    </source>
</evidence>
<name>A0A091NQ23_APAVI</name>
<evidence type="ECO:0000259" key="8">
    <source>
        <dbReference type="PROSITE" id="PS50157"/>
    </source>
</evidence>
<keyword evidence="3" id="KW-0677">Repeat</keyword>
<dbReference type="FunFam" id="3.30.160.60:FF:001498">
    <property type="entry name" value="Zinc finger protein 404"/>
    <property type="match status" value="1"/>
</dbReference>
<dbReference type="PANTHER" id="PTHR23234">
    <property type="entry name" value="ZNF44 PROTEIN"/>
    <property type="match status" value="1"/>
</dbReference>
<evidence type="ECO:0000256" key="2">
    <source>
        <dbReference type="ARBA" id="ARBA00022723"/>
    </source>
</evidence>
<keyword evidence="6" id="KW-0539">Nucleus</keyword>
<gene>
    <name evidence="9" type="ORF">N311_02203</name>
</gene>
<feature type="non-terminal residue" evidence="9">
    <location>
        <position position="84"/>
    </location>
</feature>
<evidence type="ECO:0000313" key="10">
    <source>
        <dbReference type="Proteomes" id="UP000054244"/>
    </source>
</evidence>
<dbReference type="GO" id="GO:0005634">
    <property type="term" value="C:nucleus"/>
    <property type="evidence" value="ECO:0007669"/>
    <property type="project" value="UniProtKB-SubCell"/>
</dbReference>
<evidence type="ECO:0000256" key="7">
    <source>
        <dbReference type="PROSITE-ProRule" id="PRU00042"/>
    </source>
</evidence>
<proteinExistence type="predicted"/>
<evidence type="ECO:0000256" key="6">
    <source>
        <dbReference type="ARBA" id="ARBA00023242"/>
    </source>
</evidence>
<keyword evidence="2" id="KW-0479">Metal-binding</keyword>
<dbReference type="GO" id="GO:0008270">
    <property type="term" value="F:zinc ion binding"/>
    <property type="evidence" value="ECO:0007669"/>
    <property type="project" value="UniProtKB-KW"/>
</dbReference>
<protein>
    <submittedName>
        <fullName evidence="9">Zinc finger protein 697</fullName>
    </submittedName>
</protein>
<dbReference type="EMBL" id="KL390522">
    <property type="protein sequence ID" value="KFP91461.1"/>
    <property type="molecule type" value="Genomic_DNA"/>
</dbReference>
<keyword evidence="5" id="KW-0862">Zinc</keyword>
<dbReference type="AlphaFoldDB" id="A0A091NQ23"/>
<feature type="domain" description="C2H2-type" evidence="8">
    <location>
        <begin position="49"/>
        <end position="76"/>
    </location>
</feature>
<accession>A0A091NQ23</accession>
<feature type="non-terminal residue" evidence="9">
    <location>
        <position position="1"/>
    </location>
</feature>
<dbReference type="PANTHER" id="PTHR23234:SF10">
    <property type="entry name" value="RIKEN CDNA 6720489N17 GENE-RELATED"/>
    <property type="match status" value="1"/>
</dbReference>
<dbReference type="InterPro" id="IPR013087">
    <property type="entry name" value="Znf_C2H2_type"/>
</dbReference>
<dbReference type="InterPro" id="IPR036236">
    <property type="entry name" value="Znf_C2H2_sf"/>
</dbReference>
<evidence type="ECO:0000256" key="4">
    <source>
        <dbReference type="ARBA" id="ARBA00022771"/>
    </source>
</evidence>
<keyword evidence="10" id="KW-1185">Reference proteome</keyword>
<dbReference type="InterPro" id="IPR050758">
    <property type="entry name" value="Znf_C2H2-type"/>
</dbReference>
<dbReference type="Proteomes" id="UP000054244">
    <property type="component" value="Unassembled WGS sequence"/>
</dbReference>
<keyword evidence="4 7" id="KW-0863">Zinc-finger</keyword>
<sequence>FRVSSCLISHRRMHARENPTLVAKGKRRIFSRNSHLRNHRSAHTSEMLFECMQCGKGCSDFSMLAQHQQTHMGEKPYGCSRCGK</sequence>
<reference evidence="9 10" key="1">
    <citation type="submission" date="2014-04" db="EMBL/GenBank/DDBJ databases">
        <title>Genome evolution of avian class.</title>
        <authorList>
            <person name="Zhang G."/>
            <person name="Li C."/>
        </authorList>
    </citation>
    <scope>NUCLEOTIDE SEQUENCE [LARGE SCALE GENOMIC DNA]</scope>
    <source>
        <strain evidence="9">BGI_N311</strain>
    </source>
</reference>
<dbReference type="SUPFAM" id="SSF57667">
    <property type="entry name" value="beta-beta-alpha zinc fingers"/>
    <property type="match status" value="1"/>
</dbReference>
<evidence type="ECO:0000256" key="5">
    <source>
        <dbReference type="ARBA" id="ARBA00022833"/>
    </source>
</evidence>
<evidence type="ECO:0000256" key="3">
    <source>
        <dbReference type="ARBA" id="ARBA00022737"/>
    </source>
</evidence>
<comment type="subcellular location">
    <subcellularLocation>
        <location evidence="1">Nucleus</location>
    </subcellularLocation>
</comment>